<evidence type="ECO:0000256" key="1">
    <source>
        <dbReference type="SAM" id="MobiDB-lite"/>
    </source>
</evidence>
<proteinExistence type="predicted"/>
<name>A0AA86W0B0_9FABA</name>
<feature type="compositionally biased region" description="Basic and acidic residues" evidence="1">
    <location>
        <begin position="90"/>
        <end position="117"/>
    </location>
</feature>
<dbReference type="Proteomes" id="UP001189624">
    <property type="component" value="Chromosome 8"/>
</dbReference>
<reference evidence="2" key="1">
    <citation type="submission" date="2023-10" db="EMBL/GenBank/DDBJ databases">
        <authorList>
            <person name="Domelevo Entfellner J.-B."/>
        </authorList>
    </citation>
    <scope>NUCLEOTIDE SEQUENCE</scope>
</reference>
<dbReference type="Gramene" id="rna-AYBTSS11_LOCUS24752">
    <property type="protein sequence ID" value="CAJ1972700.1"/>
    <property type="gene ID" value="gene-AYBTSS11_LOCUS24752"/>
</dbReference>
<dbReference type="AlphaFoldDB" id="A0AA86W0B0"/>
<protein>
    <submittedName>
        <fullName evidence="2">Uncharacterized protein</fullName>
    </submittedName>
</protein>
<organism evidence="2 3">
    <name type="scientific">Sphenostylis stenocarpa</name>
    <dbReference type="NCBI Taxonomy" id="92480"/>
    <lineage>
        <taxon>Eukaryota</taxon>
        <taxon>Viridiplantae</taxon>
        <taxon>Streptophyta</taxon>
        <taxon>Embryophyta</taxon>
        <taxon>Tracheophyta</taxon>
        <taxon>Spermatophyta</taxon>
        <taxon>Magnoliopsida</taxon>
        <taxon>eudicotyledons</taxon>
        <taxon>Gunneridae</taxon>
        <taxon>Pentapetalae</taxon>
        <taxon>rosids</taxon>
        <taxon>fabids</taxon>
        <taxon>Fabales</taxon>
        <taxon>Fabaceae</taxon>
        <taxon>Papilionoideae</taxon>
        <taxon>50 kb inversion clade</taxon>
        <taxon>NPAAA clade</taxon>
        <taxon>indigoferoid/millettioid clade</taxon>
        <taxon>Phaseoleae</taxon>
        <taxon>Sphenostylis</taxon>
    </lineage>
</organism>
<accession>A0AA86W0B0</accession>
<sequence>MHPHIYSTTLFQHLSDGSAAMEKLGHAPKSKGYSCEVMKHVAEAVGISWYMVQLKEGITLTAKEDIHNALESQKKLSELLMHDISAKGKKSDTKWREAGLEKADHIPPQRERREKESINVNNFMGNKDEIA</sequence>
<evidence type="ECO:0000313" key="2">
    <source>
        <dbReference type="EMBL" id="CAJ1972700.1"/>
    </source>
</evidence>
<keyword evidence="3" id="KW-1185">Reference proteome</keyword>
<feature type="region of interest" description="Disordered" evidence="1">
    <location>
        <begin position="90"/>
        <end position="131"/>
    </location>
</feature>
<evidence type="ECO:0000313" key="3">
    <source>
        <dbReference type="Proteomes" id="UP001189624"/>
    </source>
</evidence>
<dbReference type="EMBL" id="OY731405">
    <property type="protein sequence ID" value="CAJ1972700.1"/>
    <property type="molecule type" value="Genomic_DNA"/>
</dbReference>
<gene>
    <name evidence="2" type="ORF">AYBTSS11_LOCUS24752</name>
</gene>